<evidence type="ECO:0000256" key="1">
    <source>
        <dbReference type="SAM" id="MobiDB-lite"/>
    </source>
</evidence>
<protein>
    <submittedName>
        <fullName evidence="2">Uncharacterized protein</fullName>
    </submittedName>
</protein>
<accession>A0A7S2M1W1</accession>
<name>A0A7S2M1W1_9STRA</name>
<evidence type="ECO:0000313" key="2">
    <source>
        <dbReference type="EMBL" id="CAD9621824.1"/>
    </source>
</evidence>
<sequence length="289" mass="32361">MTSITQSETNYASGHWQKKSMGSEAANVIPNIADQRGYHDEEETMVTWRGNLVAEKEAKALRHVFDDLQDHFGHQRPDPNVRFEANLTHPGHGDVWHADLDFTYNIKGEHCKLAYIGMDMCLDLTPKKIHKYGRPMLNDYGETWVYAYLPDMTMDKIKSYVKAGTGWDVTAAGTVVDPNRNLVAIKAKLNNQAEQPKPSFWVVTEKDSAQDDVSFSRIGSVQDVHSDTSQKRIHRGVGIFSVSMEVDGTPNFKPSSHSGEVANLVFTLVSVRTWGITDCIAPIVHAPMM</sequence>
<organism evidence="2">
    <name type="scientific">Skeletonema marinoi</name>
    <dbReference type="NCBI Taxonomy" id="267567"/>
    <lineage>
        <taxon>Eukaryota</taxon>
        <taxon>Sar</taxon>
        <taxon>Stramenopiles</taxon>
        <taxon>Ochrophyta</taxon>
        <taxon>Bacillariophyta</taxon>
        <taxon>Coscinodiscophyceae</taxon>
        <taxon>Thalassiosirophycidae</taxon>
        <taxon>Thalassiosirales</taxon>
        <taxon>Skeletonemataceae</taxon>
        <taxon>Skeletonema</taxon>
        <taxon>Skeletonema marinoi-dohrnii complex</taxon>
    </lineage>
</organism>
<feature type="compositionally biased region" description="Polar residues" evidence="1">
    <location>
        <begin position="1"/>
        <end position="12"/>
    </location>
</feature>
<gene>
    <name evidence="2" type="ORF">SMAR0320_LOCUS18392</name>
</gene>
<dbReference type="EMBL" id="HBGZ01025848">
    <property type="protein sequence ID" value="CAD9621824.1"/>
    <property type="molecule type" value="Transcribed_RNA"/>
</dbReference>
<feature type="region of interest" description="Disordered" evidence="1">
    <location>
        <begin position="1"/>
        <end position="20"/>
    </location>
</feature>
<proteinExistence type="predicted"/>
<dbReference type="AlphaFoldDB" id="A0A7S2M1W1"/>
<reference evidence="2" key="1">
    <citation type="submission" date="2021-01" db="EMBL/GenBank/DDBJ databases">
        <authorList>
            <person name="Corre E."/>
            <person name="Pelletier E."/>
            <person name="Niang G."/>
            <person name="Scheremetjew M."/>
            <person name="Finn R."/>
            <person name="Kale V."/>
            <person name="Holt S."/>
            <person name="Cochrane G."/>
            <person name="Meng A."/>
            <person name="Brown T."/>
            <person name="Cohen L."/>
        </authorList>
    </citation>
    <scope>NUCLEOTIDE SEQUENCE</scope>
    <source>
        <strain evidence="2">SM1012Den-03</strain>
    </source>
</reference>